<keyword evidence="7" id="KW-0732">Signal</keyword>
<evidence type="ECO:0000256" key="7">
    <source>
        <dbReference type="SAM" id="SignalP"/>
    </source>
</evidence>
<name>A0A5B8UEM8_9BACT</name>
<keyword evidence="12" id="KW-1185">Reference proteome</keyword>
<dbReference type="Gene3D" id="3.30.379.10">
    <property type="entry name" value="Chitobiase/beta-hexosaminidase domain 2-like"/>
    <property type="match status" value="1"/>
</dbReference>
<dbReference type="InterPro" id="IPR017853">
    <property type="entry name" value="GH"/>
</dbReference>
<feature type="signal peptide" evidence="7">
    <location>
        <begin position="1"/>
        <end position="17"/>
    </location>
</feature>
<dbReference type="SUPFAM" id="SSF51445">
    <property type="entry name" value="(Trans)glycosidases"/>
    <property type="match status" value="1"/>
</dbReference>
<dbReference type="GO" id="GO:0030203">
    <property type="term" value="P:glycosaminoglycan metabolic process"/>
    <property type="evidence" value="ECO:0007669"/>
    <property type="project" value="TreeGrafter"/>
</dbReference>
<accession>A0A5B8UEM8</accession>
<dbReference type="AlphaFoldDB" id="A0A5B8UEM8"/>
<organism evidence="11 12">
    <name type="scientific">Flavisolibacter ginsenosidimutans</name>
    <dbReference type="NCBI Taxonomy" id="661481"/>
    <lineage>
        <taxon>Bacteria</taxon>
        <taxon>Pseudomonadati</taxon>
        <taxon>Bacteroidota</taxon>
        <taxon>Chitinophagia</taxon>
        <taxon>Chitinophagales</taxon>
        <taxon>Chitinophagaceae</taxon>
        <taxon>Flavisolibacter</taxon>
    </lineage>
</organism>
<dbReference type="Gene3D" id="3.20.20.80">
    <property type="entry name" value="Glycosidases"/>
    <property type="match status" value="1"/>
</dbReference>
<evidence type="ECO:0000256" key="3">
    <source>
        <dbReference type="ARBA" id="ARBA00012663"/>
    </source>
</evidence>
<sequence>MKNLICLLLLVPCFALAQTKTNLNVIPQPVSIQMGNGQFTLTKKTVIVASDAEGRKTANYLNDYLQQTYGFRLDVDKRESKNYIRLTTKKFIKAPDKDAYNLTVTPDGIAILGDTYEGTFYGVQTLIQLLPATPNTQPQAPNFSIPVVSIQDYPRFAYRGMHLDVGRHFFPASFVKKYIDYLALHKLNYFHWHLTDDQGWRIEIKKYPELMSEAAYRNGTIIGRYPGTGNDNIRYGGYYTQDEVKDIVKYAADRHITVIPEIEMPGHSSAAIAAYPWLSCFPDKRTIIPNYPSQESSRPDVPAGAAHVKLVQETWGVFEDIYCAGKDSTFTFLQNVLDEVITLFPSTFIHIGGDEAPKTHWKHCPLCQARIKAEGLKDEHGLQSYFIQRMEKYLNTKGKTIIGWDEILEGGLAPNAVVMSWRGEQGGIEAAKQKHQVIMTPGEYVYLDHSQTKNEDSVTIGGYTPIEKVYAYEPVPKELSADEAKYILGAQANLWTEYIAYLSKVEYMVFPRMSALSEVLWSPKEKRNWKDFEQRLQTQFKRYDLWKANYSKAYFDLQSSILPTPNNEGVIWKLQSRSKTDDILISKIVGYGSTRSQGRYPLGKGENSRLINSDGMYVAYLKSQKLIKSTLQQSFFFNKATGKKVFITATPNEKYPGQGGAFSLVNGVYSTKGLSYPDWIGFIGDDLEATIDLGKTEKIDSVRMHTLNQNGSWIYLPQYVEVFTSNNGKDFTSVGKSSDFIPDMLTMGWITVRVQKTSARYIKLLAKNYGLIPDDKPGGGNKAWLFADEIQVY</sequence>
<dbReference type="PANTHER" id="PTHR22600">
    <property type="entry name" value="BETA-HEXOSAMINIDASE"/>
    <property type="match status" value="1"/>
</dbReference>
<dbReference type="SUPFAM" id="SSF55545">
    <property type="entry name" value="beta-N-acetylhexosaminidase-like domain"/>
    <property type="match status" value="1"/>
</dbReference>
<keyword evidence="5" id="KW-0326">Glycosidase</keyword>
<dbReference type="PANTHER" id="PTHR22600:SF57">
    <property type="entry name" value="BETA-N-ACETYLHEXOSAMINIDASE"/>
    <property type="match status" value="1"/>
</dbReference>
<evidence type="ECO:0000256" key="2">
    <source>
        <dbReference type="ARBA" id="ARBA00006285"/>
    </source>
</evidence>
<feature type="chain" id="PRO_5022849749" description="beta-N-acetylhexosaminidase" evidence="7">
    <location>
        <begin position="18"/>
        <end position="793"/>
    </location>
</feature>
<dbReference type="PRINTS" id="PR00738">
    <property type="entry name" value="GLHYDRLASE20"/>
</dbReference>
<feature type="domain" description="Beta-hexosaminidase bacterial type N-terminal" evidence="10">
    <location>
        <begin position="23"/>
        <end position="153"/>
    </location>
</feature>
<dbReference type="CDD" id="cd06563">
    <property type="entry name" value="GH20_chitobiase-like"/>
    <property type="match status" value="1"/>
</dbReference>
<dbReference type="KEGG" id="fgg:FSB75_03255"/>
<dbReference type="GO" id="GO:0005975">
    <property type="term" value="P:carbohydrate metabolic process"/>
    <property type="evidence" value="ECO:0007669"/>
    <property type="project" value="InterPro"/>
</dbReference>
<evidence type="ECO:0000259" key="8">
    <source>
        <dbReference type="Pfam" id="PF00728"/>
    </source>
</evidence>
<dbReference type="EC" id="3.2.1.52" evidence="3"/>
<dbReference type="InterPro" id="IPR015883">
    <property type="entry name" value="Glyco_hydro_20_cat"/>
</dbReference>
<dbReference type="Pfam" id="PF00754">
    <property type="entry name" value="F5_F8_type_C"/>
    <property type="match status" value="1"/>
</dbReference>
<evidence type="ECO:0000313" key="11">
    <source>
        <dbReference type="EMBL" id="QEC54958.1"/>
    </source>
</evidence>
<dbReference type="RefSeq" id="WP_146782686.1">
    <property type="nucleotide sequence ID" value="NZ_BAABIO010000006.1"/>
</dbReference>
<keyword evidence="4 11" id="KW-0378">Hydrolase</keyword>
<comment type="catalytic activity">
    <reaction evidence="1">
        <text>Hydrolysis of terminal non-reducing N-acetyl-D-hexosamine residues in N-acetyl-beta-D-hexosaminides.</text>
        <dbReference type="EC" id="3.2.1.52"/>
    </reaction>
</comment>
<dbReference type="Pfam" id="PF02838">
    <property type="entry name" value="Glyco_hydro_20b"/>
    <property type="match status" value="1"/>
</dbReference>
<proteinExistence type="inferred from homology"/>
<feature type="active site" description="Proton donor" evidence="6">
    <location>
        <position position="355"/>
    </location>
</feature>
<dbReference type="EMBL" id="CP042433">
    <property type="protein sequence ID" value="QEC54958.1"/>
    <property type="molecule type" value="Genomic_DNA"/>
</dbReference>
<dbReference type="InterPro" id="IPR029018">
    <property type="entry name" value="Hex-like_dom2"/>
</dbReference>
<dbReference type="Proteomes" id="UP000321204">
    <property type="component" value="Chromosome"/>
</dbReference>
<dbReference type="Gene3D" id="2.60.120.260">
    <property type="entry name" value="Galactose-binding domain-like"/>
    <property type="match status" value="1"/>
</dbReference>
<feature type="domain" description="F5/8 type C" evidence="9">
    <location>
        <begin position="654"/>
        <end position="768"/>
    </location>
</feature>
<evidence type="ECO:0000259" key="10">
    <source>
        <dbReference type="Pfam" id="PF02838"/>
    </source>
</evidence>
<evidence type="ECO:0000256" key="6">
    <source>
        <dbReference type="PIRSR" id="PIRSR625705-1"/>
    </source>
</evidence>
<dbReference type="GO" id="GO:0004563">
    <property type="term" value="F:beta-N-acetylhexosaminidase activity"/>
    <property type="evidence" value="ECO:0007669"/>
    <property type="project" value="UniProtKB-EC"/>
</dbReference>
<comment type="similarity">
    <text evidence="2">Belongs to the glycosyl hydrolase 20 family.</text>
</comment>
<dbReference type="InterPro" id="IPR000421">
    <property type="entry name" value="FA58C"/>
</dbReference>
<evidence type="ECO:0000256" key="5">
    <source>
        <dbReference type="ARBA" id="ARBA00023295"/>
    </source>
</evidence>
<evidence type="ECO:0000256" key="1">
    <source>
        <dbReference type="ARBA" id="ARBA00001231"/>
    </source>
</evidence>
<evidence type="ECO:0000259" key="9">
    <source>
        <dbReference type="Pfam" id="PF00754"/>
    </source>
</evidence>
<dbReference type="GO" id="GO:0016020">
    <property type="term" value="C:membrane"/>
    <property type="evidence" value="ECO:0007669"/>
    <property type="project" value="TreeGrafter"/>
</dbReference>
<dbReference type="SUPFAM" id="SSF49785">
    <property type="entry name" value="Galactose-binding domain-like"/>
    <property type="match status" value="1"/>
</dbReference>
<protein>
    <recommendedName>
        <fullName evidence="3">beta-N-acetylhexosaminidase</fullName>
        <ecNumber evidence="3">3.2.1.52</ecNumber>
    </recommendedName>
</protein>
<gene>
    <name evidence="11" type="ORF">FSB75_03255</name>
</gene>
<evidence type="ECO:0000313" key="12">
    <source>
        <dbReference type="Proteomes" id="UP000321204"/>
    </source>
</evidence>
<dbReference type="InterPro" id="IPR008979">
    <property type="entry name" value="Galactose-bd-like_sf"/>
</dbReference>
<dbReference type="OrthoDB" id="726159at2"/>
<reference evidence="11 12" key="1">
    <citation type="journal article" date="2015" name="Int. J. Syst. Evol. Microbiol.">
        <title>Flavisolibacter ginsenosidimutans sp. nov., with ginsenoside-converting activity isolated from soil used for cultivating ginseng.</title>
        <authorList>
            <person name="Zhao Y."/>
            <person name="Liu Q."/>
            <person name="Kang M.S."/>
            <person name="Jin F."/>
            <person name="Yu H."/>
            <person name="Im W.T."/>
        </authorList>
    </citation>
    <scope>NUCLEOTIDE SEQUENCE [LARGE SCALE GENOMIC DNA]</scope>
    <source>
        <strain evidence="11 12">Gsoil 636</strain>
    </source>
</reference>
<dbReference type="InterPro" id="IPR025705">
    <property type="entry name" value="Beta_hexosaminidase_sua/sub"/>
</dbReference>
<dbReference type="InterPro" id="IPR015882">
    <property type="entry name" value="HEX_bac_N"/>
</dbReference>
<dbReference type="Pfam" id="PF00728">
    <property type="entry name" value="Glyco_hydro_20"/>
    <property type="match status" value="1"/>
</dbReference>
<feature type="domain" description="Glycoside hydrolase family 20 catalytic" evidence="8">
    <location>
        <begin position="156"/>
        <end position="523"/>
    </location>
</feature>
<evidence type="ECO:0000256" key="4">
    <source>
        <dbReference type="ARBA" id="ARBA00022801"/>
    </source>
</evidence>